<name>A0A392MUW5_9FABA</name>
<feature type="compositionally biased region" description="Basic and acidic residues" evidence="1">
    <location>
        <begin position="54"/>
        <end position="66"/>
    </location>
</feature>
<evidence type="ECO:0000313" key="3">
    <source>
        <dbReference type="Proteomes" id="UP000265520"/>
    </source>
</evidence>
<dbReference type="Proteomes" id="UP000265520">
    <property type="component" value="Unassembled WGS sequence"/>
</dbReference>
<organism evidence="2 3">
    <name type="scientific">Trifolium medium</name>
    <dbReference type="NCBI Taxonomy" id="97028"/>
    <lineage>
        <taxon>Eukaryota</taxon>
        <taxon>Viridiplantae</taxon>
        <taxon>Streptophyta</taxon>
        <taxon>Embryophyta</taxon>
        <taxon>Tracheophyta</taxon>
        <taxon>Spermatophyta</taxon>
        <taxon>Magnoliopsida</taxon>
        <taxon>eudicotyledons</taxon>
        <taxon>Gunneridae</taxon>
        <taxon>Pentapetalae</taxon>
        <taxon>rosids</taxon>
        <taxon>fabids</taxon>
        <taxon>Fabales</taxon>
        <taxon>Fabaceae</taxon>
        <taxon>Papilionoideae</taxon>
        <taxon>50 kb inversion clade</taxon>
        <taxon>NPAAA clade</taxon>
        <taxon>Hologalegina</taxon>
        <taxon>IRL clade</taxon>
        <taxon>Trifolieae</taxon>
        <taxon>Trifolium</taxon>
    </lineage>
</organism>
<reference evidence="2 3" key="1">
    <citation type="journal article" date="2018" name="Front. Plant Sci.">
        <title>Red Clover (Trifolium pratense) and Zigzag Clover (T. medium) - A Picture of Genomic Similarities and Differences.</title>
        <authorList>
            <person name="Dluhosova J."/>
            <person name="Istvanek J."/>
            <person name="Nedelnik J."/>
            <person name="Repkova J."/>
        </authorList>
    </citation>
    <scope>NUCLEOTIDE SEQUENCE [LARGE SCALE GENOMIC DNA]</scope>
    <source>
        <strain evidence="3">cv. 10/8</strain>
        <tissue evidence="2">Leaf</tissue>
    </source>
</reference>
<gene>
    <name evidence="2" type="ORF">A2U01_0012263</name>
</gene>
<feature type="compositionally biased region" description="Basic and acidic residues" evidence="1">
    <location>
        <begin position="1"/>
        <end position="31"/>
    </location>
</feature>
<sequence length="108" mass="12068">MTDEVGRQRRGRESRAHSSARREAVNVDRIPRRAKGKGVAGQSQAQREPEEDSQPQHEPEAEHVDEVEVEVEHEEGGDEEDLDQEDFEEKDLLYGDEEDGGSGSNVGV</sequence>
<comment type="caution">
    <text evidence="2">The sequence shown here is derived from an EMBL/GenBank/DDBJ whole genome shotgun (WGS) entry which is preliminary data.</text>
</comment>
<keyword evidence="3" id="KW-1185">Reference proteome</keyword>
<dbReference type="EMBL" id="LXQA010020206">
    <property type="protein sequence ID" value="MCH91336.1"/>
    <property type="molecule type" value="Genomic_DNA"/>
</dbReference>
<proteinExistence type="predicted"/>
<evidence type="ECO:0000256" key="1">
    <source>
        <dbReference type="SAM" id="MobiDB-lite"/>
    </source>
</evidence>
<protein>
    <submittedName>
        <fullName evidence="2">Uncharacterized protein</fullName>
    </submittedName>
</protein>
<accession>A0A392MUW5</accession>
<feature type="compositionally biased region" description="Acidic residues" evidence="1">
    <location>
        <begin position="67"/>
        <end position="100"/>
    </location>
</feature>
<evidence type="ECO:0000313" key="2">
    <source>
        <dbReference type="EMBL" id="MCH91336.1"/>
    </source>
</evidence>
<feature type="region of interest" description="Disordered" evidence="1">
    <location>
        <begin position="1"/>
        <end position="108"/>
    </location>
</feature>
<dbReference type="AlphaFoldDB" id="A0A392MUW5"/>